<evidence type="ECO:0000313" key="3">
    <source>
        <dbReference type="EMBL" id="MDA7415006.1"/>
    </source>
</evidence>
<dbReference type="PROSITE" id="PS51257">
    <property type="entry name" value="PROKAR_LIPOPROTEIN"/>
    <property type="match status" value="1"/>
</dbReference>
<feature type="chain" id="PRO_5041960465" evidence="1">
    <location>
        <begin position="28"/>
        <end position="186"/>
    </location>
</feature>
<keyword evidence="1" id="KW-0732">Signal</keyword>
<dbReference type="Proteomes" id="UP001212602">
    <property type="component" value="Unassembled WGS sequence"/>
</dbReference>
<protein>
    <submittedName>
        <fullName evidence="3">DUF4142 domain-containing protein</fullName>
    </submittedName>
</protein>
<gene>
    <name evidence="3" type="ORF">PGB34_01390</name>
</gene>
<evidence type="ECO:0000313" key="4">
    <source>
        <dbReference type="Proteomes" id="UP001212602"/>
    </source>
</evidence>
<sequence>MKFFSPARPFAPFILAAAIACAPAAWAQAQPPSPTEAAQGVRDARLSDSDRIFMRGVAPLVIRMRQLGEIGRKQLPAGEGRRFASALSEQSDQAFGRLKTLSQALGNTIPMDMSDLADQRLRALAQARGSALQAQYKALAVEWLEEERKSLHDGDERGENERVRQWAAELHKARGDMLAQARRLPG</sequence>
<dbReference type="InterPro" id="IPR025419">
    <property type="entry name" value="DUF4142"/>
</dbReference>
<name>A0AAE3N4C0_9BURK</name>
<proteinExistence type="predicted"/>
<organism evidence="3 4">
    <name type="scientific">Xenophilus arseniciresistens</name>
    <dbReference type="NCBI Taxonomy" id="1283306"/>
    <lineage>
        <taxon>Bacteria</taxon>
        <taxon>Pseudomonadati</taxon>
        <taxon>Pseudomonadota</taxon>
        <taxon>Betaproteobacteria</taxon>
        <taxon>Burkholderiales</taxon>
        <taxon>Comamonadaceae</taxon>
        <taxon>Xenophilus</taxon>
    </lineage>
</organism>
<dbReference type="RefSeq" id="WP_271426276.1">
    <property type="nucleotide sequence ID" value="NZ_JAQIPB010000001.1"/>
</dbReference>
<evidence type="ECO:0000259" key="2">
    <source>
        <dbReference type="Pfam" id="PF13628"/>
    </source>
</evidence>
<dbReference type="Pfam" id="PF13628">
    <property type="entry name" value="DUF4142"/>
    <property type="match status" value="1"/>
</dbReference>
<accession>A0AAE3N4C0</accession>
<comment type="caution">
    <text evidence="3">The sequence shown here is derived from an EMBL/GenBank/DDBJ whole genome shotgun (WGS) entry which is preliminary data.</text>
</comment>
<dbReference type="EMBL" id="JAQIPB010000001">
    <property type="protein sequence ID" value="MDA7415006.1"/>
    <property type="molecule type" value="Genomic_DNA"/>
</dbReference>
<feature type="signal peptide" evidence="1">
    <location>
        <begin position="1"/>
        <end position="27"/>
    </location>
</feature>
<keyword evidence="4" id="KW-1185">Reference proteome</keyword>
<reference evidence="3" key="1">
    <citation type="submission" date="2023-01" db="EMBL/GenBank/DDBJ databases">
        <title>Xenophilus mangrovi sp. nov., isolated from soil of Mangrove nature reserve.</title>
        <authorList>
            <person name="Xu S."/>
            <person name="Liu Z."/>
            <person name="Xu Y."/>
        </authorList>
    </citation>
    <scope>NUCLEOTIDE SEQUENCE</scope>
    <source>
        <strain evidence="3">YW8</strain>
    </source>
</reference>
<evidence type="ECO:0000256" key="1">
    <source>
        <dbReference type="SAM" id="SignalP"/>
    </source>
</evidence>
<dbReference type="AlphaFoldDB" id="A0AAE3N4C0"/>
<feature type="domain" description="DUF4142" evidence="2">
    <location>
        <begin position="50"/>
        <end position="184"/>
    </location>
</feature>